<evidence type="ECO:0000256" key="16">
    <source>
        <dbReference type="ARBA" id="ARBA00023180"/>
    </source>
</evidence>
<evidence type="ECO:0000256" key="7">
    <source>
        <dbReference type="ARBA" id="ARBA00022692"/>
    </source>
</evidence>
<dbReference type="EC" id="2.7.11.1" evidence="2"/>
<dbReference type="GO" id="GO:0005524">
    <property type="term" value="F:ATP binding"/>
    <property type="evidence" value="ECO:0007669"/>
    <property type="project" value="UniProtKB-KW"/>
</dbReference>
<dbReference type="Pfam" id="PF00560">
    <property type="entry name" value="LRR_1"/>
    <property type="match status" value="3"/>
</dbReference>
<dbReference type="EMBL" id="LWDX02043696">
    <property type="protein sequence ID" value="OEL23041.1"/>
    <property type="molecule type" value="Genomic_DNA"/>
</dbReference>
<feature type="transmembrane region" description="Helical" evidence="19">
    <location>
        <begin position="123"/>
        <end position="145"/>
    </location>
</feature>
<keyword evidence="7 19" id="KW-0812">Transmembrane</keyword>
<dbReference type="InterPro" id="IPR001245">
    <property type="entry name" value="Ser-Thr/Tyr_kinase_cat_dom"/>
</dbReference>
<evidence type="ECO:0000313" key="22">
    <source>
        <dbReference type="Proteomes" id="UP000095767"/>
    </source>
</evidence>
<keyword evidence="3" id="KW-0723">Serine/threonine-protein kinase</keyword>
<comment type="subcellular location">
    <subcellularLocation>
        <location evidence="1">Membrane</location>
        <topology evidence="1">Single-pass type I membrane protein</topology>
    </subcellularLocation>
</comment>
<dbReference type="InterPro" id="IPR000719">
    <property type="entry name" value="Prot_kinase_dom"/>
</dbReference>
<dbReference type="InterPro" id="IPR051420">
    <property type="entry name" value="Ser_Thr_Kinases_DiverseReg"/>
</dbReference>
<evidence type="ECO:0000256" key="11">
    <source>
        <dbReference type="ARBA" id="ARBA00022777"/>
    </source>
</evidence>
<dbReference type="InterPro" id="IPR001611">
    <property type="entry name" value="Leu-rich_rpt"/>
</dbReference>
<dbReference type="Gene3D" id="3.30.200.20">
    <property type="entry name" value="Phosphorylase Kinase, domain 1"/>
    <property type="match status" value="1"/>
</dbReference>
<gene>
    <name evidence="21" type="ORF">BAE44_0015941</name>
</gene>
<sequence>MSGSIPSIMGNLGYLQSMLDLSNNNLSGEIPPELGKLDMLMFINFSHNHFSGPIPSSIMSMRSLSIFDVSYNDLEGPIPQWIHNASEWLLHNKALCGHLAGLPPCSSHHVPQKKKHWKLALEVGVPVFVGIASIITGGIIAAILVCRKRSPQGDNAADRSRVDVFSIWSFDGKLAFEDIVDATENFDEKHCIVEGAYSRVYGAQLQDGQIVAVKRLHNNHPINEDIHKEERFLHEIEVLTKIRQRSIVKLYGYCWHPRHKFLVCQFIDREVWRPS</sequence>
<keyword evidence="13 19" id="KW-1133">Transmembrane helix</keyword>
<keyword evidence="14 19" id="KW-0472">Membrane</keyword>
<dbReference type="FunFam" id="3.80.10.10:FF:000722">
    <property type="entry name" value="Leucine-rich repeat receptor-like protein kinase"/>
    <property type="match status" value="1"/>
</dbReference>
<dbReference type="InterPro" id="IPR011009">
    <property type="entry name" value="Kinase-like_dom_sf"/>
</dbReference>
<evidence type="ECO:0000256" key="5">
    <source>
        <dbReference type="ARBA" id="ARBA00022614"/>
    </source>
</evidence>
<dbReference type="Gene3D" id="3.80.10.10">
    <property type="entry name" value="Ribonuclease Inhibitor"/>
    <property type="match status" value="1"/>
</dbReference>
<dbReference type="OrthoDB" id="1913693at2759"/>
<keyword evidence="4" id="KW-0597">Phosphoprotein</keyword>
<dbReference type="GO" id="GO:0004674">
    <property type="term" value="F:protein serine/threonine kinase activity"/>
    <property type="evidence" value="ECO:0007669"/>
    <property type="project" value="UniProtKB-KW"/>
</dbReference>
<dbReference type="SUPFAM" id="SSF52058">
    <property type="entry name" value="L domain-like"/>
    <property type="match status" value="1"/>
</dbReference>
<feature type="domain" description="Protein kinase" evidence="20">
    <location>
        <begin position="186"/>
        <end position="275"/>
    </location>
</feature>
<evidence type="ECO:0000256" key="2">
    <source>
        <dbReference type="ARBA" id="ARBA00012513"/>
    </source>
</evidence>
<evidence type="ECO:0000256" key="3">
    <source>
        <dbReference type="ARBA" id="ARBA00022527"/>
    </source>
</evidence>
<dbReference type="SUPFAM" id="SSF56112">
    <property type="entry name" value="Protein kinase-like (PK-like)"/>
    <property type="match status" value="1"/>
</dbReference>
<comment type="catalytic activity">
    <reaction evidence="18">
        <text>L-seryl-[protein] + ATP = O-phospho-L-seryl-[protein] + ADP + H(+)</text>
        <dbReference type="Rhea" id="RHEA:17989"/>
        <dbReference type="Rhea" id="RHEA-COMP:9863"/>
        <dbReference type="Rhea" id="RHEA-COMP:11604"/>
        <dbReference type="ChEBI" id="CHEBI:15378"/>
        <dbReference type="ChEBI" id="CHEBI:29999"/>
        <dbReference type="ChEBI" id="CHEBI:30616"/>
        <dbReference type="ChEBI" id="CHEBI:83421"/>
        <dbReference type="ChEBI" id="CHEBI:456216"/>
        <dbReference type="EC" id="2.7.11.1"/>
    </reaction>
</comment>
<evidence type="ECO:0000256" key="13">
    <source>
        <dbReference type="ARBA" id="ARBA00022989"/>
    </source>
</evidence>
<evidence type="ECO:0000256" key="12">
    <source>
        <dbReference type="ARBA" id="ARBA00022840"/>
    </source>
</evidence>
<keyword evidence="16" id="KW-0325">Glycoprotein</keyword>
<keyword evidence="22" id="KW-1185">Reference proteome</keyword>
<evidence type="ECO:0000256" key="1">
    <source>
        <dbReference type="ARBA" id="ARBA00004479"/>
    </source>
</evidence>
<proteinExistence type="predicted"/>
<evidence type="ECO:0000256" key="18">
    <source>
        <dbReference type="ARBA" id="ARBA00048679"/>
    </source>
</evidence>
<name>A0A1E5VD57_9POAL</name>
<evidence type="ECO:0000313" key="21">
    <source>
        <dbReference type="EMBL" id="OEL23041.1"/>
    </source>
</evidence>
<evidence type="ECO:0000256" key="8">
    <source>
        <dbReference type="ARBA" id="ARBA00022729"/>
    </source>
</evidence>
<dbReference type="STRING" id="888268.A0A1E5VD57"/>
<keyword evidence="9" id="KW-0677">Repeat</keyword>
<evidence type="ECO:0000256" key="15">
    <source>
        <dbReference type="ARBA" id="ARBA00023170"/>
    </source>
</evidence>
<dbReference type="Proteomes" id="UP000095767">
    <property type="component" value="Unassembled WGS sequence"/>
</dbReference>
<evidence type="ECO:0000256" key="9">
    <source>
        <dbReference type="ARBA" id="ARBA00022737"/>
    </source>
</evidence>
<comment type="caution">
    <text evidence="21">The sequence shown here is derived from an EMBL/GenBank/DDBJ whole genome shotgun (WGS) entry which is preliminary data.</text>
</comment>
<evidence type="ECO:0000259" key="20">
    <source>
        <dbReference type="PROSITE" id="PS50011"/>
    </source>
</evidence>
<evidence type="ECO:0000256" key="10">
    <source>
        <dbReference type="ARBA" id="ARBA00022741"/>
    </source>
</evidence>
<dbReference type="Pfam" id="PF07714">
    <property type="entry name" value="PK_Tyr_Ser-Thr"/>
    <property type="match status" value="1"/>
</dbReference>
<accession>A0A1E5VD57</accession>
<evidence type="ECO:0000256" key="19">
    <source>
        <dbReference type="SAM" id="Phobius"/>
    </source>
</evidence>
<keyword evidence="5" id="KW-0433">Leucine-rich repeat</keyword>
<dbReference type="PANTHER" id="PTHR48005">
    <property type="entry name" value="LEUCINE RICH REPEAT KINASE 2"/>
    <property type="match status" value="1"/>
</dbReference>
<keyword evidence="6" id="KW-0808">Transferase</keyword>
<keyword evidence="8" id="KW-0732">Signal</keyword>
<evidence type="ECO:0000256" key="14">
    <source>
        <dbReference type="ARBA" id="ARBA00023136"/>
    </source>
</evidence>
<dbReference type="GO" id="GO:0016020">
    <property type="term" value="C:membrane"/>
    <property type="evidence" value="ECO:0007669"/>
    <property type="project" value="UniProtKB-SubCell"/>
</dbReference>
<dbReference type="AlphaFoldDB" id="A0A1E5VD57"/>
<protein>
    <recommendedName>
        <fullName evidence="2">non-specific serine/threonine protein kinase</fullName>
        <ecNumber evidence="2">2.7.11.1</ecNumber>
    </recommendedName>
</protein>
<keyword evidence="12" id="KW-0067">ATP-binding</keyword>
<keyword evidence="15 21" id="KW-0675">Receptor</keyword>
<keyword evidence="10" id="KW-0547">Nucleotide-binding</keyword>
<dbReference type="InterPro" id="IPR032675">
    <property type="entry name" value="LRR_dom_sf"/>
</dbReference>
<evidence type="ECO:0000256" key="4">
    <source>
        <dbReference type="ARBA" id="ARBA00022553"/>
    </source>
</evidence>
<evidence type="ECO:0000256" key="17">
    <source>
        <dbReference type="ARBA" id="ARBA00047899"/>
    </source>
</evidence>
<comment type="catalytic activity">
    <reaction evidence="17">
        <text>L-threonyl-[protein] + ATP = O-phospho-L-threonyl-[protein] + ADP + H(+)</text>
        <dbReference type="Rhea" id="RHEA:46608"/>
        <dbReference type="Rhea" id="RHEA-COMP:11060"/>
        <dbReference type="Rhea" id="RHEA-COMP:11605"/>
        <dbReference type="ChEBI" id="CHEBI:15378"/>
        <dbReference type="ChEBI" id="CHEBI:30013"/>
        <dbReference type="ChEBI" id="CHEBI:30616"/>
        <dbReference type="ChEBI" id="CHEBI:61977"/>
        <dbReference type="ChEBI" id="CHEBI:456216"/>
        <dbReference type="EC" id="2.7.11.1"/>
    </reaction>
</comment>
<dbReference type="FunFam" id="3.30.200.20:FF:000309">
    <property type="entry name" value="Leucine-rich repeat receptor protein kinase MSP1"/>
    <property type="match status" value="1"/>
</dbReference>
<dbReference type="PANTHER" id="PTHR48005:SF70">
    <property type="entry name" value="MDIS1-INTERACTING RECEPTOR LIKE KINASE 2-LIKE"/>
    <property type="match status" value="1"/>
</dbReference>
<keyword evidence="11 21" id="KW-0418">Kinase</keyword>
<evidence type="ECO:0000256" key="6">
    <source>
        <dbReference type="ARBA" id="ARBA00022679"/>
    </source>
</evidence>
<reference evidence="21 22" key="1">
    <citation type="submission" date="2016-09" db="EMBL/GenBank/DDBJ databases">
        <title>The draft genome of Dichanthelium oligosanthes: A C3 panicoid grass species.</title>
        <authorList>
            <person name="Studer A.J."/>
            <person name="Schnable J.C."/>
            <person name="Brutnell T.P."/>
        </authorList>
    </citation>
    <scope>NUCLEOTIDE SEQUENCE [LARGE SCALE GENOMIC DNA]</scope>
    <source>
        <strain evidence="22">cv. Kellogg 1175</strain>
        <tissue evidence="21">Leaf</tissue>
    </source>
</reference>
<dbReference type="PROSITE" id="PS50011">
    <property type="entry name" value="PROTEIN_KINASE_DOM"/>
    <property type="match status" value="1"/>
</dbReference>
<organism evidence="21 22">
    <name type="scientific">Dichanthelium oligosanthes</name>
    <dbReference type="NCBI Taxonomy" id="888268"/>
    <lineage>
        <taxon>Eukaryota</taxon>
        <taxon>Viridiplantae</taxon>
        <taxon>Streptophyta</taxon>
        <taxon>Embryophyta</taxon>
        <taxon>Tracheophyta</taxon>
        <taxon>Spermatophyta</taxon>
        <taxon>Magnoliopsida</taxon>
        <taxon>Liliopsida</taxon>
        <taxon>Poales</taxon>
        <taxon>Poaceae</taxon>
        <taxon>PACMAD clade</taxon>
        <taxon>Panicoideae</taxon>
        <taxon>Panicodae</taxon>
        <taxon>Paniceae</taxon>
        <taxon>Dichantheliinae</taxon>
        <taxon>Dichanthelium</taxon>
    </lineage>
</organism>